<evidence type="ECO:0000313" key="2">
    <source>
        <dbReference type="EMBL" id="MBU5677751.1"/>
    </source>
</evidence>
<organism evidence="2 3">
    <name type="scientific">Alkaliphilus flagellatus</name>
    <dbReference type="NCBI Taxonomy" id="2841507"/>
    <lineage>
        <taxon>Bacteria</taxon>
        <taxon>Bacillati</taxon>
        <taxon>Bacillota</taxon>
        <taxon>Clostridia</taxon>
        <taxon>Peptostreptococcales</taxon>
        <taxon>Natronincolaceae</taxon>
        <taxon>Alkaliphilus</taxon>
    </lineage>
</organism>
<name>A0ABS6G5H8_9FIRM</name>
<evidence type="ECO:0000313" key="3">
    <source>
        <dbReference type="Proteomes" id="UP000779508"/>
    </source>
</evidence>
<feature type="region of interest" description="Disordered" evidence="1">
    <location>
        <begin position="113"/>
        <end position="149"/>
    </location>
</feature>
<evidence type="ECO:0000256" key="1">
    <source>
        <dbReference type="SAM" id="MobiDB-lite"/>
    </source>
</evidence>
<feature type="compositionally biased region" description="Low complexity" evidence="1">
    <location>
        <begin position="133"/>
        <end position="146"/>
    </location>
</feature>
<dbReference type="Proteomes" id="UP000779508">
    <property type="component" value="Unassembled WGS sequence"/>
</dbReference>
<dbReference type="EMBL" id="JAHLQK010000006">
    <property type="protein sequence ID" value="MBU5677751.1"/>
    <property type="molecule type" value="Genomic_DNA"/>
</dbReference>
<comment type="caution">
    <text evidence="2">The sequence shown here is derived from an EMBL/GenBank/DDBJ whole genome shotgun (WGS) entry which is preliminary data.</text>
</comment>
<gene>
    <name evidence="2" type="ORF">KQI88_15125</name>
</gene>
<dbReference type="RefSeq" id="WP_216418731.1">
    <property type="nucleotide sequence ID" value="NZ_JAHLQK010000006.1"/>
</dbReference>
<keyword evidence="3" id="KW-1185">Reference proteome</keyword>
<proteinExistence type="predicted"/>
<sequence>MKGWISLHRRIRDHWIWQEKPFDKRSAWIDLLMMANHQENKFLLGSELIEIQRGSFVTSELKLMERWGWSKTKLRNFLKLLEEDEMLIKKTDKKKTTLTICNYNDYQTLENYKETTREPQQNHAETTERPQEDTNNNDNNENNDNNIISSCEDEGELKFPVDSIEYRLADYLRKHILKNNPKIKVPNDIEMDKWSQHIDYMIRLDSRSIEDIKAVIEFAQKDDFWMTNILSTSKLRKQFDQLYLKCQQKNKPTKSINQPAKHKTKFHLAKSRGDKYTADELEQLILSNQKRRLEQT</sequence>
<protein>
    <submittedName>
        <fullName evidence="2">Uncharacterized protein</fullName>
    </submittedName>
</protein>
<reference evidence="2 3" key="1">
    <citation type="submission" date="2021-06" db="EMBL/GenBank/DDBJ databases">
        <authorList>
            <person name="Sun Q."/>
            <person name="Li D."/>
        </authorList>
    </citation>
    <scope>NUCLEOTIDE SEQUENCE [LARGE SCALE GENOMIC DNA]</scope>
    <source>
        <strain evidence="2 3">MSJ-5</strain>
    </source>
</reference>
<accession>A0ABS6G5H8</accession>